<evidence type="ECO:0000313" key="1">
    <source>
        <dbReference type="EMBL" id="PON78145.1"/>
    </source>
</evidence>
<organism evidence="1 2">
    <name type="scientific">Parasponia andersonii</name>
    <name type="common">Sponia andersonii</name>
    <dbReference type="NCBI Taxonomy" id="3476"/>
    <lineage>
        <taxon>Eukaryota</taxon>
        <taxon>Viridiplantae</taxon>
        <taxon>Streptophyta</taxon>
        <taxon>Embryophyta</taxon>
        <taxon>Tracheophyta</taxon>
        <taxon>Spermatophyta</taxon>
        <taxon>Magnoliopsida</taxon>
        <taxon>eudicotyledons</taxon>
        <taxon>Gunneridae</taxon>
        <taxon>Pentapetalae</taxon>
        <taxon>rosids</taxon>
        <taxon>fabids</taxon>
        <taxon>Rosales</taxon>
        <taxon>Cannabaceae</taxon>
        <taxon>Parasponia</taxon>
    </lineage>
</organism>
<dbReference type="EMBL" id="JXTB01000010">
    <property type="protein sequence ID" value="PON78145.1"/>
    <property type="molecule type" value="Genomic_DNA"/>
</dbReference>
<name>A0A2P5DXX8_PARAD</name>
<keyword evidence="2" id="KW-1185">Reference proteome</keyword>
<dbReference type="OrthoDB" id="1679820at2759"/>
<gene>
    <name evidence="1" type="ORF">PanWU01x14_021270</name>
</gene>
<reference evidence="2" key="1">
    <citation type="submission" date="2016-06" db="EMBL/GenBank/DDBJ databases">
        <title>Parallel loss of symbiosis genes in relatives of nitrogen-fixing non-legume Parasponia.</title>
        <authorList>
            <person name="Van Velzen R."/>
            <person name="Holmer R."/>
            <person name="Bu F."/>
            <person name="Rutten L."/>
            <person name="Van Zeijl A."/>
            <person name="Liu W."/>
            <person name="Santuari L."/>
            <person name="Cao Q."/>
            <person name="Sharma T."/>
            <person name="Shen D."/>
            <person name="Roswanjaya Y."/>
            <person name="Wardhani T."/>
            <person name="Kalhor M.S."/>
            <person name="Jansen J."/>
            <person name="Van den Hoogen J."/>
            <person name="Gungor B."/>
            <person name="Hartog M."/>
            <person name="Hontelez J."/>
            <person name="Verver J."/>
            <person name="Yang W.-C."/>
            <person name="Schijlen E."/>
            <person name="Repin R."/>
            <person name="Schilthuizen M."/>
            <person name="Schranz E."/>
            <person name="Heidstra R."/>
            <person name="Miyata K."/>
            <person name="Fedorova E."/>
            <person name="Kohlen W."/>
            <person name="Bisseling T."/>
            <person name="Smit S."/>
            <person name="Geurts R."/>
        </authorList>
    </citation>
    <scope>NUCLEOTIDE SEQUENCE [LARGE SCALE GENOMIC DNA]</scope>
    <source>
        <strain evidence="2">cv. WU1-14</strain>
    </source>
</reference>
<dbReference type="Proteomes" id="UP000237105">
    <property type="component" value="Unassembled WGS sequence"/>
</dbReference>
<accession>A0A2P5DXX8</accession>
<evidence type="ECO:0000313" key="2">
    <source>
        <dbReference type="Proteomes" id="UP000237105"/>
    </source>
</evidence>
<proteinExistence type="predicted"/>
<protein>
    <submittedName>
        <fullName evidence="1">Uncharacterized protein</fullName>
    </submittedName>
</protein>
<feature type="non-terminal residue" evidence="1">
    <location>
        <position position="1"/>
    </location>
</feature>
<sequence>NTRADALATLASTKDTELLKVVPVEFLVKPSIEVEPQVTMPVDKNHRGWIQ</sequence>
<comment type="caution">
    <text evidence="1">The sequence shown here is derived from an EMBL/GenBank/DDBJ whole genome shotgun (WGS) entry which is preliminary data.</text>
</comment>
<dbReference type="AlphaFoldDB" id="A0A2P5DXX8"/>